<reference evidence="4 5" key="1">
    <citation type="submission" date="2014-01" db="EMBL/GenBank/DDBJ databases">
        <title>Complete genome sequence of ionizing-radiation resistance bacterium Hymenobacter swuensis DY53.</title>
        <authorList>
            <person name="Jung J.-H."/>
            <person name="Jeong S.-W."/>
            <person name="Joe M.-H."/>
            <person name="Cho y.-j."/>
            <person name="Kim M.-K."/>
            <person name="Lim S.-Y."/>
        </authorList>
    </citation>
    <scope>NUCLEOTIDE SEQUENCE [LARGE SCALE GENOMIC DNA]</scope>
    <source>
        <strain evidence="4 5">DY53</strain>
    </source>
</reference>
<dbReference type="KEGG" id="hsw:Hsw_2690"/>
<dbReference type="PANTHER" id="PTHR43179">
    <property type="entry name" value="RHAMNOSYLTRANSFERASE WBBL"/>
    <property type="match status" value="1"/>
</dbReference>
<dbReference type="RefSeq" id="WP_316931373.1">
    <property type="nucleotide sequence ID" value="NZ_CP007145.1"/>
</dbReference>
<dbReference type="InterPro" id="IPR029044">
    <property type="entry name" value="Nucleotide-diphossugar_trans"/>
</dbReference>
<dbReference type="HOGENOM" id="CLU_023845_4_0_10"/>
<sequence>MALVSEATTPGSCADVAVVILNWNGSSFLRQFLPGVLAHSDGATIFVADNASTDDSVAMLVREFPAVRILERAHNLGFCRGYNAAFDDVRWEGPGLAHPKRARTQSERGKDWTDTFGFRYYVLLNSDVEVTPGWLRPQRELLECEPLAAACQPKIRQYSAVATERQQFEYAGAGGGYLDQLGYPFCRGRLFDTLETDLGQYDDPRPVAWATGACLLVRAEAWHALGGLETAFFAHMEEIDLCWRLQNADWQVWYHGGCTVFHVGGGTLHKSNPRKTYLNFRNGLALVYKNTHPVELPGVLVLRLGLDWVAALRLLLQGNFADFRAILRAHLHFLRKLGYWRQRRQQQPRKLRSWERAGVYQGSLVWAYFGQGKRKFSELPTNKLI</sequence>
<dbReference type="Gene3D" id="3.90.550.10">
    <property type="entry name" value="Spore Coat Polysaccharide Biosynthesis Protein SpsA, Chain A"/>
    <property type="match status" value="1"/>
</dbReference>
<name>W8F981_9BACT</name>
<dbReference type="SUPFAM" id="SSF53448">
    <property type="entry name" value="Nucleotide-diphospho-sugar transferases"/>
    <property type="match status" value="1"/>
</dbReference>
<dbReference type="PANTHER" id="PTHR43179:SF12">
    <property type="entry name" value="GALACTOFURANOSYLTRANSFERASE GLFT2"/>
    <property type="match status" value="1"/>
</dbReference>
<organism evidence="4 5">
    <name type="scientific">Hymenobacter swuensis DY53</name>
    <dbReference type="NCBI Taxonomy" id="1227739"/>
    <lineage>
        <taxon>Bacteria</taxon>
        <taxon>Pseudomonadati</taxon>
        <taxon>Bacteroidota</taxon>
        <taxon>Cytophagia</taxon>
        <taxon>Cytophagales</taxon>
        <taxon>Hymenobacteraceae</taxon>
        <taxon>Hymenobacter</taxon>
    </lineage>
</organism>
<accession>W8F981</accession>
<keyword evidence="2" id="KW-0328">Glycosyltransferase</keyword>
<evidence type="ECO:0000313" key="5">
    <source>
        <dbReference type="Proteomes" id="UP000019423"/>
    </source>
</evidence>
<proteinExistence type="inferred from homology"/>
<keyword evidence="5" id="KW-1185">Reference proteome</keyword>
<evidence type="ECO:0000256" key="3">
    <source>
        <dbReference type="ARBA" id="ARBA00022679"/>
    </source>
</evidence>
<evidence type="ECO:0000313" key="4">
    <source>
        <dbReference type="EMBL" id="AHJ98285.1"/>
    </source>
</evidence>
<gene>
    <name evidence="4" type="ORF">Hsw_2690</name>
</gene>
<dbReference type="GO" id="GO:0016757">
    <property type="term" value="F:glycosyltransferase activity"/>
    <property type="evidence" value="ECO:0007669"/>
    <property type="project" value="UniProtKB-KW"/>
</dbReference>
<evidence type="ECO:0008006" key="6">
    <source>
        <dbReference type="Google" id="ProtNLM"/>
    </source>
</evidence>
<dbReference type="STRING" id="1227739.Hsw_2690"/>
<dbReference type="AlphaFoldDB" id="W8F981"/>
<evidence type="ECO:0000256" key="2">
    <source>
        <dbReference type="ARBA" id="ARBA00022676"/>
    </source>
</evidence>
<dbReference type="EMBL" id="CP007145">
    <property type="protein sequence ID" value="AHJ98285.1"/>
    <property type="molecule type" value="Genomic_DNA"/>
</dbReference>
<protein>
    <recommendedName>
        <fullName evidence="6">Glycosyltransferase 2-like domain-containing protein</fullName>
    </recommendedName>
</protein>
<dbReference type="PATRIC" id="fig|1227739.3.peg.2878"/>
<dbReference type="Proteomes" id="UP000019423">
    <property type="component" value="Chromosome"/>
</dbReference>
<evidence type="ECO:0000256" key="1">
    <source>
        <dbReference type="ARBA" id="ARBA00006739"/>
    </source>
</evidence>
<keyword evidence="3" id="KW-0808">Transferase</keyword>
<dbReference type="Pfam" id="PF13641">
    <property type="entry name" value="Glyco_tranf_2_3"/>
    <property type="match status" value="1"/>
</dbReference>
<comment type="similarity">
    <text evidence="1">Belongs to the glycosyltransferase 2 family.</text>
</comment>
<dbReference type="eggNOG" id="COG1216">
    <property type="taxonomic scope" value="Bacteria"/>
</dbReference>